<organism evidence="1 2">
    <name type="scientific">Paramuricea clavata</name>
    <name type="common">Red gorgonian</name>
    <name type="synonym">Violescent sea-whip</name>
    <dbReference type="NCBI Taxonomy" id="317549"/>
    <lineage>
        <taxon>Eukaryota</taxon>
        <taxon>Metazoa</taxon>
        <taxon>Cnidaria</taxon>
        <taxon>Anthozoa</taxon>
        <taxon>Octocorallia</taxon>
        <taxon>Malacalcyonacea</taxon>
        <taxon>Plexauridae</taxon>
        <taxon>Paramuricea</taxon>
    </lineage>
</organism>
<comment type="caution">
    <text evidence="1">The sequence shown here is derived from an EMBL/GenBank/DDBJ whole genome shotgun (WGS) entry which is preliminary data.</text>
</comment>
<accession>A0A6S7LQW9</accession>
<dbReference type="AlphaFoldDB" id="A0A6S7LQW9"/>
<sequence length="109" mass="12368">MSESSGEETEPVNKDADMANVQAALPFFPPFVPGSDPAPTGPRWTKWVKRFENFLTAMNVTEPKRKRALVLHYIGGVAYDIFDTLHETGEDYAIYVFRQEKQRTGETLD</sequence>
<dbReference type="Proteomes" id="UP001152795">
    <property type="component" value="Unassembled WGS sequence"/>
</dbReference>
<evidence type="ECO:0000313" key="2">
    <source>
        <dbReference type="Proteomes" id="UP001152795"/>
    </source>
</evidence>
<keyword evidence="2" id="KW-1185">Reference proteome</keyword>
<proteinExistence type="predicted"/>
<dbReference type="EMBL" id="CACRXK020028057">
    <property type="protein sequence ID" value="CAB4041272.1"/>
    <property type="molecule type" value="Genomic_DNA"/>
</dbReference>
<reference evidence="1" key="1">
    <citation type="submission" date="2020-04" db="EMBL/GenBank/DDBJ databases">
        <authorList>
            <person name="Alioto T."/>
            <person name="Alioto T."/>
            <person name="Gomez Garrido J."/>
        </authorList>
    </citation>
    <scope>NUCLEOTIDE SEQUENCE</scope>
    <source>
        <strain evidence="1">A484AB</strain>
    </source>
</reference>
<feature type="non-terminal residue" evidence="1">
    <location>
        <position position="109"/>
    </location>
</feature>
<dbReference type="OrthoDB" id="5988102at2759"/>
<evidence type="ECO:0000313" key="1">
    <source>
        <dbReference type="EMBL" id="CAB4041272.1"/>
    </source>
</evidence>
<gene>
    <name evidence="1" type="ORF">PACLA_8A081037</name>
</gene>
<protein>
    <submittedName>
        <fullName evidence="1">Uncharacterized protein</fullName>
    </submittedName>
</protein>
<name>A0A6S7LQW9_PARCT</name>